<keyword evidence="6 8" id="KW-0472">Membrane</keyword>
<dbReference type="RefSeq" id="WP_420848864.1">
    <property type="nucleotide sequence ID" value="NZ_FMZE01000012.1"/>
</dbReference>
<organism evidence="9 10">
    <name type="scientific">Prauserella marina</name>
    <dbReference type="NCBI Taxonomy" id="530584"/>
    <lineage>
        <taxon>Bacteria</taxon>
        <taxon>Bacillati</taxon>
        <taxon>Actinomycetota</taxon>
        <taxon>Actinomycetes</taxon>
        <taxon>Pseudonocardiales</taxon>
        <taxon>Pseudonocardiaceae</taxon>
        <taxon>Prauserella</taxon>
    </lineage>
</organism>
<keyword evidence="5 8" id="KW-1133">Transmembrane helix</keyword>
<dbReference type="KEGG" id="pmad:BAY61_21880"/>
<dbReference type="STRING" id="530584.SAMN05421630_112117"/>
<dbReference type="Gene3D" id="1.20.1250.20">
    <property type="entry name" value="MFS general substrate transporter like domains"/>
    <property type="match status" value="1"/>
</dbReference>
<dbReference type="Pfam" id="PF07690">
    <property type="entry name" value="MFS_1"/>
    <property type="match status" value="1"/>
</dbReference>
<feature type="transmembrane region" description="Helical" evidence="8">
    <location>
        <begin position="148"/>
        <end position="165"/>
    </location>
</feature>
<reference evidence="9 10" key="1">
    <citation type="submission" date="2016-10" db="EMBL/GenBank/DDBJ databases">
        <authorList>
            <person name="de Groot N.N."/>
        </authorList>
    </citation>
    <scope>NUCLEOTIDE SEQUENCE [LARGE SCALE GENOMIC DNA]</scope>
    <source>
        <strain evidence="9 10">CGMCC 4.5506</strain>
    </source>
</reference>
<keyword evidence="4 8" id="KW-0812">Transmembrane</keyword>
<keyword evidence="10" id="KW-1185">Reference proteome</keyword>
<keyword evidence="3" id="KW-1003">Cell membrane</keyword>
<dbReference type="PANTHER" id="PTHR42718:SF46">
    <property type="entry name" value="BLR6921 PROTEIN"/>
    <property type="match status" value="1"/>
</dbReference>
<dbReference type="InterPro" id="IPR011701">
    <property type="entry name" value="MFS"/>
</dbReference>
<feature type="transmembrane region" description="Helical" evidence="8">
    <location>
        <begin position="104"/>
        <end position="128"/>
    </location>
</feature>
<dbReference type="SUPFAM" id="SSF103473">
    <property type="entry name" value="MFS general substrate transporter"/>
    <property type="match status" value="1"/>
</dbReference>
<evidence type="ECO:0000256" key="4">
    <source>
        <dbReference type="ARBA" id="ARBA00022692"/>
    </source>
</evidence>
<proteinExistence type="predicted"/>
<evidence type="ECO:0000256" key="7">
    <source>
        <dbReference type="SAM" id="MobiDB-lite"/>
    </source>
</evidence>
<name>A0A222VTE1_9PSEU</name>
<dbReference type="PANTHER" id="PTHR42718">
    <property type="entry name" value="MAJOR FACILITATOR SUPERFAMILY MULTIDRUG TRANSPORTER MFSC"/>
    <property type="match status" value="1"/>
</dbReference>
<dbReference type="Proteomes" id="UP000199494">
    <property type="component" value="Unassembled WGS sequence"/>
</dbReference>
<evidence type="ECO:0000313" key="9">
    <source>
        <dbReference type="EMBL" id="SDD78031.1"/>
    </source>
</evidence>
<dbReference type="GO" id="GO:0022857">
    <property type="term" value="F:transmembrane transporter activity"/>
    <property type="evidence" value="ECO:0007669"/>
    <property type="project" value="InterPro"/>
</dbReference>
<evidence type="ECO:0000256" key="3">
    <source>
        <dbReference type="ARBA" id="ARBA00022475"/>
    </source>
</evidence>
<feature type="transmembrane region" description="Helical" evidence="8">
    <location>
        <begin position="77"/>
        <end position="97"/>
    </location>
</feature>
<dbReference type="GO" id="GO:0005886">
    <property type="term" value="C:plasma membrane"/>
    <property type="evidence" value="ECO:0007669"/>
    <property type="project" value="UniProtKB-SubCell"/>
</dbReference>
<feature type="compositionally biased region" description="Low complexity" evidence="7">
    <location>
        <begin position="198"/>
        <end position="213"/>
    </location>
</feature>
<sequence>MNLIDAGLRRVRTLWTGAGVTALYMASAGSSYYLLTLLLQHQWHYGAREAGFGFLPLAAAVSAGSAVVGGLARRCGLTRVLVIGFALCAGGLAWLAATAPGGSYVLLVTGLVVSGIGNGLVFAAMFLLGTRDVRSGDEGTAGGVLATSQYLSSTVALALLTVLIGPERDSRLPTRLSGLERDRPDRPRLRCRARSPRPQRAAVASPSARCRLT</sequence>
<gene>
    <name evidence="9" type="ORF">SAMN05421630_112117</name>
</gene>
<dbReference type="EMBL" id="FMZE01000012">
    <property type="protein sequence ID" value="SDD78031.1"/>
    <property type="molecule type" value="Genomic_DNA"/>
</dbReference>
<feature type="compositionally biased region" description="Basic and acidic residues" evidence="7">
    <location>
        <begin position="174"/>
        <end position="188"/>
    </location>
</feature>
<protein>
    <submittedName>
        <fullName evidence="9">Major Facilitator Superfamily protein</fullName>
    </submittedName>
</protein>
<evidence type="ECO:0000313" key="10">
    <source>
        <dbReference type="Proteomes" id="UP000199494"/>
    </source>
</evidence>
<evidence type="ECO:0000256" key="8">
    <source>
        <dbReference type="SAM" id="Phobius"/>
    </source>
</evidence>
<evidence type="ECO:0000256" key="6">
    <source>
        <dbReference type="ARBA" id="ARBA00023136"/>
    </source>
</evidence>
<comment type="subcellular location">
    <subcellularLocation>
        <location evidence="1">Cell membrane</location>
        <topology evidence="1">Multi-pass membrane protein</topology>
    </subcellularLocation>
</comment>
<dbReference type="AlphaFoldDB" id="A0A222VTE1"/>
<feature type="transmembrane region" description="Helical" evidence="8">
    <location>
        <begin position="20"/>
        <end position="39"/>
    </location>
</feature>
<feature type="region of interest" description="Disordered" evidence="7">
    <location>
        <begin position="174"/>
        <end position="213"/>
    </location>
</feature>
<evidence type="ECO:0000256" key="2">
    <source>
        <dbReference type="ARBA" id="ARBA00022448"/>
    </source>
</evidence>
<keyword evidence="2" id="KW-0813">Transport</keyword>
<evidence type="ECO:0000256" key="1">
    <source>
        <dbReference type="ARBA" id="ARBA00004651"/>
    </source>
</evidence>
<dbReference type="InterPro" id="IPR036259">
    <property type="entry name" value="MFS_trans_sf"/>
</dbReference>
<accession>A0A222VTE1</accession>
<evidence type="ECO:0000256" key="5">
    <source>
        <dbReference type="ARBA" id="ARBA00022989"/>
    </source>
</evidence>
<feature type="transmembrane region" description="Helical" evidence="8">
    <location>
        <begin position="51"/>
        <end position="71"/>
    </location>
</feature>